<evidence type="ECO:0000259" key="2">
    <source>
        <dbReference type="Pfam" id="PF02036"/>
    </source>
</evidence>
<comment type="caution">
    <text evidence="3">The sequence shown here is derived from an EMBL/GenBank/DDBJ whole genome shotgun (WGS) entry which is preliminary data.</text>
</comment>
<evidence type="ECO:0000313" key="4">
    <source>
        <dbReference type="Proteomes" id="UP001529180"/>
    </source>
</evidence>
<dbReference type="RefSeq" id="WP_181846374.1">
    <property type="nucleotide sequence ID" value="NZ_JARSBO010000008.1"/>
</dbReference>
<feature type="compositionally biased region" description="Basic and acidic residues" evidence="1">
    <location>
        <begin position="226"/>
        <end position="236"/>
    </location>
</feature>
<name>A0ABT6GFJ3_9PROT</name>
<keyword evidence="4" id="KW-1185">Reference proteome</keyword>
<dbReference type="InterPro" id="IPR003033">
    <property type="entry name" value="SCP2_sterol-bd_dom"/>
</dbReference>
<evidence type="ECO:0000313" key="3">
    <source>
        <dbReference type="EMBL" id="MDG4720449.1"/>
    </source>
</evidence>
<sequence>MSESHPSFTPFLLISPFVRNAPRALVQKICNHAMATMHTRHKAVFERVTERETFALLIAPTDLDMMFYLKIDPDQPELRPVCHPSEEPVAARISGPLPALLELLQGKSDGDALFFSRTLRIEGRTDLVVALRNALDGEEIDLRTAVSNSFGVASPAARVMLRFAETLYGQVQHDMDRSAHALTASLERRLGGLDKRTTAQAEAMSRIENSLQRNSRRAKPAQTTSPKDDFAFNDHT</sequence>
<dbReference type="Pfam" id="PF02036">
    <property type="entry name" value="SCP2"/>
    <property type="match status" value="1"/>
</dbReference>
<evidence type="ECO:0000256" key="1">
    <source>
        <dbReference type="SAM" id="MobiDB-lite"/>
    </source>
</evidence>
<reference evidence="3 4" key="1">
    <citation type="submission" date="2023-03" db="EMBL/GenBank/DDBJ databases">
        <title>Strain FZY0004 represents a novel species in the genus Thalassospira isolated from seawater.</title>
        <authorList>
            <person name="Fu Z.-Y."/>
        </authorList>
    </citation>
    <scope>NUCLEOTIDE SEQUENCE [LARGE SCALE GENOMIC DNA]</scope>
    <source>
        <strain evidence="3 4">FZY0004</strain>
    </source>
</reference>
<dbReference type="EMBL" id="JARSBO010000008">
    <property type="protein sequence ID" value="MDG4720449.1"/>
    <property type="molecule type" value="Genomic_DNA"/>
</dbReference>
<proteinExistence type="predicted"/>
<organism evidence="3 4">
    <name type="scientific">Thalassospira aquimaris</name>
    <dbReference type="NCBI Taxonomy" id="3037796"/>
    <lineage>
        <taxon>Bacteria</taxon>
        <taxon>Pseudomonadati</taxon>
        <taxon>Pseudomonadota</taxon>
        <taxon>Alphaproteobacteria</taxon>
        <taxon>Rhodospirillales</taxon>
        <taxon>Thalassospiraceae</taxon>
        <taxon>Thalassospira</taxon>
    </lineage>
</organism>
<gene>
    <name evidence="3" type="ORF">P7680_15710</name>
</gene>
<feature type="region of interest" description="Disordered" evidence="1">
    <location>
        <begin position="209"/>
        <end position="236"/>
    </location>
</feature>
<feature type="domain" description="SCP2" evidence="2">
    <location>
        <begin position="66"/>
        <end position="136"/>
    </location>
</feature>
<accession>A0ABT6GFJ3</accession>
<dbReference type="InterPro" id="IPR036527">
    <property type="entry name" value="SCP2_sterol-bd_dom_sf"/>
</dbReference>
<dbReference type="Proteomes" id="UP001529180">
    <property type="component" value="Unassembled WGS sequence"/>
</dbReference>
<dbReference type="SUPFAM" id="SSF55718">
    <property type="entry name" value="SCP-like"/>
    <property type="match status" value="1"/>
</dbReference>
<protein>
    <submittedName>
        <fullName evidence="3">SCP2 sterol-binding domain-containing protein</fullName>
    </submittedName>
</protein>